<dbReference type="SUPFAM" id="SSF82771">
    <property type="entry name" value="GIY-YIG endonuclease"/>
    <property type="match status" value="1"/>
</dbReference>
<evidence type="ECO:0000313" key="3">
    <source>
        <dbReference type="EMBL" id="RCS70612.1"/>
    </source>
</evidence>
<dbReference type="Pfam" id="PF01541">
    <property type="entry name" value="GIY-YIG"/>
    <property type="match status" value="1"/>
</dbReference>
<dbReference type="Gene3D" id="3.40.1440.10">
    <property type="entry name" value="GIY-YIG endonuclease"/>
    <property type="match status" value="1"/>
</dbReference>
<dbReference type="PANTHER" id="PTHR34477:SF1">
    <property type="entry name" value="UPF0213 PROTEIN YHBQ"/>
    <property type="match status" value="1"/>
</dbReference>
<accession>A0A368LIN9</accession>
<evidence type="ECO:0000313" key="4">
    <source>
        <dbReference type="Proteomes" id="UP000252479"/>
    </source>
</evidence>
<dbReference type="OrthoDB" id="9797095at2"/>
<dbReference type="PROSITE" id="PS50164">
    <property type="entry name" value="GIY_YIG"/>
    <property type="match status" value="1"/>
</dbReference>
<dbReference type="PANTHER" id="PTHR34477">
    <property type="entry name" value="UPF0213 PROTEIN YHBQ"/>
    <property type="match status" value="1"/>
</dbReference>
<dbReference type="RefSeq" id="WP_086960092.1">
    <property type="nucleotide sequence ID" value="NZ_AP018681.1"/>
</dbReference>
<keyword evidence="4" id="KW-1185">Reference proteome</keyword>
<sequence>MTDAALKQSESQKDWYVYLIRTRTNTLYCGITNDLERRFEQHQTGKGAKYLRGKGPLSLEWAQVVADKSTALKEEIRIKKLTKLQKEVIVSGGG</sequence>
<comment type="similarity">
    <text evidence="1">Belongs to the UPF0213 family.</text>
</comment>
<dbReference type="InterPro" id="IPR050190">
    <property type="entry name" value="UPF0213_domain"/>
</dbReference>
<evidence type="ECO:0000259" key="2">
    <source>
        <dbReference type="PROSITE" id="PS50164"/>
    </source>
</evidence>
<dbReference type="CDD" id="cd10456">
    <property type="entry name" value="GIY-YIG_UPF0213"/>
    <property type="match status" value="1"/>
</dbReference>
<evidence type="ECO:0000256" key="1">
    <source>
        <dbReference type="ARBA" id="ARBA00007435"/>
    </source>
</evidence>
<dbReference type="InterPro" id="IPR035901">
    <property type="entry name" value="GIY-YIG_endonuc_sf"/>
</dbReference>
<proteinExistence type="inferred from homology"/>
<organism evidence="3 4">
    <name type="scientific">Vibrio casei</name>
    <dbReference type="NCBI Taxonomy" id="673372"/>
    <lineage>
        <taxon>Bacteria</taxon>
        <taxon>Pseudomonadati</taxon>
        <taxon>Pseudomonadota</taxon>
        <taxon>Gammaproteobacteria</taxon>
        <taxon>Vibrionales</taxon>
        <taxon>Vibrionaceae</taxon>
        <taxon>Vibrio</taxon>
    </lineage>
</organism>
<feature type="domain" description="GIY-YIG" evidence="2">
    <location>
        <begin position="13"/>
        <end position="88"/>
    </location>
</feature>
<dbReference type="EMBL" id="QPGL01000002">
    <property type="protein sequence ID" value="RCS70612.1"/>
    <property type="molecule type" value="Genomic_DNA"/>
</dbReference>
<reference evidence="3 4" key="1">
    <citation type="journal article" date="2017" name="Elife">
        <title>Extensive horizontal gene transfer in cheese-associated bacteria.</title>
        <authorList>
            <person name="Bonham K.S."/>
            <person name="Wolfe B.E."/>
            <person name="Dutton R.J."/>
        </authorList>
    </citation>
    <scope>NUCLEOTIDE SEQUENCE [LARGE SCALE GENOMIC DNA]</scope>
    <source>
        <strain evidence="3 4">JB196</strain>
    </source>
</reference>
<gene>
    <name evidence="3" type="ORF">CIK83_14440</name>
</gene>
<dbReference type="Proteomes" id="UP000252479">
    <property type="component" value="Unassembled WGS sequence"/>
</dbReference>
<dbReference type="InterPro" id="IPR000305">
    <property type="entry name" value="GIY-YIG_endonuc"/>
</dbReference>
<protein>
    <submittedName>
        <fullName evidence="3">GIY-YIG nuclease family protein</fullName>
    </submittedName>
</protein>
<dbReference type="AlphaFoldDB" id="A0A368LIN9"/>
<name>A0A368LIN9_9VIBR</name>
<comment type="caution">
    <text evidence="3">The sequence shown here is derived from an EMBL/GenBank/DDBJ whole genome shotgun (WGS) entry which is preliminary data.</text>
</comment>
<dbReference type="SMART" id="SM00465">
    <property type="entry name" value="GIYc"/>
    <property type="match status" value="1"/>
</dbReference>
<dbReference type="GeneID" id="303190122"/>